<proteinExistence type="predicted"/>
<feature type="region of interest" description="Disordered" evidence="1">
    <location>
        <begin position="51"/>
        <end position="97"/>
    </location>
</feature>
<comment type="caution">
    <text evidence="2">The sequence shown here is derived from an EMBL/GenBank/DDBJ whole genome shotgun (WGS) entry which is preliminary data.</text>
</comment>
<reference evidence="2 3" key="1">
    <citation type="submission" date="2021-02" db="EMBL/GenBank/DDBJ databases">
        <title>Activity-based single-cell genomes from oceanic crustal fluid captures similar information to metagenomic and metatranscriptomic surveys with orders of magnitude less sampling.</title>
        <authorList>
            <person name="D'Angelo T.S."/>
            <person name="Orcutt B.N."/>
        </authorList>
    </citation>
    <scope>NUCLEOTIDE SEQUENCE [LARGE SCALE GENOMIC DNA]</scope>
    <source>
        <strain evidence="2">AH-315-G02</strain>
    </source>
</reference>
<dbReference type="Proteomes" id="UP000717534">
    <property type="component" value="Unassembled WGS sequence"/>
</dbReference>
<sequence length="132" mass="15263">MKNTLDQIIKNIPKEDKENPTILFLLQQFEQQFEIILTLKEQNQILRDEIARLKNQKPKPKIKPSKLSKDPKPKSSSKGSTKKKKKTTKLAIHKEERIAPDNIPEGSIFKGCNSYVVRGLQIVPFNTHSHHR</sequence>
<accession>A0ABS3AU55</accession>
<evidence type="ECO:0000256" key="1">
    <source>
        <dbReference type="SAM" id="MobiDB-lite"/>
    </source>
</evidence>
<gene>
    <name evidence="2" type="ORF">JYU06_01335</name>
</gene>
<evidence type="ECO:0000313" key="2">
    <source>
        <dbReference type="EMBL" id="MBN4068157.1"/>
    </source>
</evidence>
<name>A0ABS3AU55_9BACT</name>
<organism evidence="2 3">
    <name type="scientific">Desulfotalea psychrophila</name>
    <dbReference type="NCBI Taxonomy" id="84980"/>
    <lineage>
        <taxon>Bacteria</taxon>
        <taxon>Pseudomonadati</taxon>
        <taxon>Thermodesulfobacteriota</taxon>
        <taxon>Desulfobulbia</taxon>
        <taxon>Desulfobulbales</taxon>
        <taxon>Desulfocapsaceae</taxon>
        <taxon>Desulfotalea</taxon>
    </lineage>
</organism>
<keyword evidence="3" id="KW-1185">Reference proteome</keyword>
<protein>
    <recommendedName>
        <fullName evidence="4">Transposase</fullName>
    </recommendedName>
</protein>
<evidence type="ECO:0008006" key="4">
    <source>
        <dbReference type="Google" id="ProtNLM"/>
    </source>
</evidence>
<feature type="compositionally biased region" description="Basic residues" evidence="1">
    <location>
        <begin position="54"/>
        <end position="66"/>
    </location>
</feature>
<evidence type="ECO:0000313" key="3">
    <source>
        <dbReference type="Proteomes" id="UP000717534"/>
    </source>
</evidence>
<dbReference type="EMBL" id="JAFITO010000005">
    <property type="protein sequence ID" value="MBN4068157.1"/>
    <property type="molecule type" value="Genomic_DNA"/>
</dbReference>